<evidence type="ECO:0000313" key="1">
    <source>
        <dbReference type="EMBL" id="MCG5031417.1"/>
    </source>
</evidence>
<gene>
    <name evidence="1" type="ORF">MAF45_08190</name>
</gene>
<dbReference type="Proteomes" id="UP001297600">
    <property type="component" value="Unassembled WGS sequence"/>
</dbReference>
<evidence type="ECO:0008006" key="3">
    <source>
        <dbReference type="Google" id="ProtNLM"/>
    </source>
</evidence>
<proteinExistence type="predicted"/>
<comment type="caution">
    <text evidence="1">The sequence shown here is derived from an EMBL/GenBank/DDBJ whole genome shotgun (WGS) entry which is preliminary data.</text>
</comment>
<dbReference type="Gene3D" id="1.10.645.10">
    <property type="entry name" value="Cytochrome-c3 Hydrogenase, chain B"/>
    <property type="match status" value="1"/>
</dbReference>
<keyword evidence="2" id="KW-1185">Reference proteome</keyword>
<dbReference type="SUPFAM" id="SSF56762">
    <property type="entry name" value="HydB/Nqo4-like"/>
    <property type="match status" value="1"/>
</dbReference>
<dbReference type="RefSeq" id="WP_237979151.1">
    <property type="nucleotide sequence ID" value="NZ_JAKNCT010000009.1"/>
</dbReference>
<reference evidence="1 2" key="1">
    <citation type="submission" date="2022-02" db="EMBL/GenBank/DDBJ databases">
        <title>Mesosutterella porci, a novel member of the family Sutterellaceae from pig feces.</title>
        <authorList>
            <person name="Wylensek D."/>
            <person name="Clavel T."/>
        </authorList>
    </citation>
    <scope>NUCLEOTIDE SEQUENCE [LARGE SCALE GENOMIC DNA]</scope>
    <source>
        <strain evidence="2">oilRF-744-wt-GAM-9</strain>
    </source>
</reference>
<dbReference type="InterPro" id="IPR029014">
    <property type="entry name" value="NiFe-Hase_large"/>
</dbReference>
<evidence type="ECO:0000313" key="2">
    <source>
        <dbReference type="Proteomes" id="UP001297600"/>
    </source>
</evidence>
<sequence length="379" mass="41312">MSAFPDIGTVEVIMHPEAGAPGKVTVRSTRRLPVANLFVGRPADASIPKLISMLFALCPAAQSCAWEAAASLAETGRLPEQKLAQWGAIVQLEAMSEHLRCLLVELPRALGIDEQLDLRPLGFLRMKITGVRGVDAAGRENLLRVIRGVAANLLFGSEELITKLSEWRSQHEIEDWITRLPAPLRSGLTYLSTLPRTLGATGVRDLDPESPTVRKELASGLRESAFCFEPRLFSGPAQTSALTRRATCPALMPELLRRSPGCFDYYYARVLELGSWCGGFEPPEKLVSGFSPEPGVGISFVQTARGTLTHRVRITGGIVREASIVAPTEWNFVPGGAAEQALNALSVSDWKSWQTRAEIVLRQFDACIPYKIVTESGHA</sequence>
<accession>A0ABS9MSQ5</accession>
<protein>
    <recommendedName>
        <fullName evidence="3">Hydrogenase expression/formation protein HupK</fullName>
    </recommendedName>
</protein>
<dbReference type="EMBL" id="JAKNCT010000009">
    <property type="protein sequence ID" value="MCG5031417.1"/>
    <property type="molecule type" value="Genomic_DNA"/>
</dbReference>
<name>A0ABS9MSQ5_9BURK</name>
<organism evidence="1 2">
    <name type="scientific">Mesosutterella porci</name>
    <dbReference type="NCBI Taxonomy" id="2915351"/>
    <lineage>
        <taxon>Bacteria</taxon>
        <taxon>Pseudomonadati</taxon>
        <taxon>Pseudomonadota</taxon>
        <taxon>Betaproteobacteria</taxon>
        <taxon>Burkholderiales</taxon>
        <taxon>Sutterellaceae</taxon>
        <taxon>Mesosutterella</taxon>
    </lineage>
</organism>